<evidence type="ECO:0000256" key="3">
    <source>
        <dbReference type="ARBA" id="ARBA00004496"/>
    </source>
</evidence>
<evidence type="ECO:0000256" key="9">
    <source>
        <dbReference type="ARBA" id="ARBA00023242"/>
    </source>
</evidence>
<dbReference type="GO" id="GO:0005634">
    <property type="term" value="C:nucleus"/>
    <property type="evidence" value="ECO:0007669"/>
    <property type="project" value="UniProtKB-SubCell"/>
</dbReference>
<comment type="subcellular location">
    <subcellularLocation>
        <location evidence="3">Cytoplasm</location>
    </subcellularLocation>
    <subcellularLocation>
        <location evidence="2">Nucleus</location>
    </subcellularLocation>
</comment>
<keyword evidence="8" id="KW-0694">RNA-binding</keyword>
<evidence type="ECO:0000256" key="1">
    <source>
        <dbReference type="ARBA" id="ARBA00003975"/>
    </source>
</evidence>
<protein>
    <recommendedName>
        <fullName evidence="5">Snurportin-1</fullName>
    </recommendedName>
</protein>
<keyword evidence="7" id="KW-0963">Cytoplasm</keyword>
<feature type="domain" description="Snurportin-1 m3G cap-binding" evidence="11">
    <location>
        <begin position="151"/>
        <end position="319"/>
    </location>
</feature>
<gene>
    <name evidence="12" type="ORF">TAT_000114000</name>
    <name evidence="13" type="ORF">TAV_000113400</name>
</gene>
<organism evidence="13">
    <name type="scientific">Theileria annulata</name>
    <dbReference type="NCBI Taxonomy" id="5874"/>
    <lineage>
        <taxon>Eukaryota</taxon>
        <taxon>Sar</taxon>
        <taxon>Alveolata</taxon>
        <taxon>Apicomplexa</taxon>
        <taxon>Aconoidasida</taxon>
        <taxon>Piroplasmida</taxon>
        <taxon>Theileriidae</taxon>
        <taxon>Theileria</taxon>
    </lineage>
</organism>
<dbReference type="GO" id="GO:0061015">
    <property type="term" value="P:snRNA import into nucleus"/>
    <property type="evidence" value="ECO:0007669"/>
    <property type="project" value="InterPro"/>
</dbReference>
<evidence type="ECO:0000256" key="10">
    <source>
        <dbReference type="SAM" id="Phobius"/>
    </source>
</evidence>
<dbReference type="VEuPathDB" id="PiroplasmaDB:TA16555"/>
<comment type="similarity">
    <text evidence="4">Belongs to the snurportin family.</text>
</comment>
<proteinExistence type="inferred from homology"/>
<evidence type="ECO:0000256" key="8">
    <source>
        <dbReference type="ARBA" id="ARBA00022884"/>
    </source>
</evidence>
<keyword evidence="10" id="KW-0812">Transmembrane</keyword>
<dbReference type="PANTHER" id="PTHR13403">
    <property type="entry name" value="SNURPORTIN1 RNUT1 PROTEIN RNA, U TRANSPORTER 1"/>
    <property type="match status" value="1"/>
</dbReference>
<keyword evidence="6" id="KW-0813">Transport</keyword>
<evidence type="ECO:0000256" key="7">
    <source>
        <dbReference type="ARBA" id="ARBA00022490"/>
    </source>
</evidence>
<dbReference type="GO" id="GO:0005737">
    <property type="term" value="C:cytoplasm"/>
    <property type="evidence" value="ECO:0007669"/>
    <property type="project" value="UniProtKB-SubCell"/>
</dbReference>
<dbReference type="Gene3D" id="3.30.470.30">
    <property type="entry name" value="DNA ligase/mRNA capping enzyme"/>
    <property type="match status" value="1"/>
</dbReference>
<evidence type="ECO:0000256" key="2">
    <source>
        <dbReference type="ARBA" id="ARBA00004123"/>
    </source>
</evidence>
<evidence type="ECO:0000256" key="6">
    <source>
        <dbReference type="ARBA" id="ARBA00022448"/>
    </source>
</evidence>
<keyword evidence="10" id="KW-0472">Membrane</keyword>
<accession>A0A3B0N8B6</accession>
<dbReference type="EMBL" id="UIVT01000001">
    <property type="protein sequence ID" value="SVP89287.1"/>
    <property type="molecule type" value="Genomic_DNA"/>
</dbReference>
<evidence type="ECO:0000256" key="5">
    <source>
        <dbReference type="ARBA" id="ARBA00016034"/>
    </source>
</evidence>
<dbReference type="AlphaFoldDB" id="A0A3B0N8B6"/>
<dbReference type="PANTHER" id="PTHR13403:SF6">
    <property type="entry name" value="SNURPORTIN-1"/>
    <property type="match status" value="1"/>
</dbReference>
<reference evidence="13" key="1">
    <citation type="submission" date="2018-07" db="EMBL/GenBank/DDBJ databases">
        <authorList>
            <person name="Quirk P.G."/>
            <person name="Krulwich T.A."/>
        </authorList>
    </citation>
    <scope>NUCLEOTIDE SEQUENCE</scope>
    <source>
        <strain evidence="13">Anand</strain>
    </source>
</reference>
<dbReference type="EMBL" id="UIVS01000001">
    <property type="protein sequence ID" value="SVP90428.1"/>
    <property type="molecule type" value="Genomic_DNA"/>
</dbReference>
<name>A0A3B0N8B6_THEAN</name>
<evidence type="ECO:0000313" key="12">
    <source>
        <dbReference type="EMBL" id="SVP89287.1"/>
    </source>
</evidence>
<evidence type="ECO:0000256" key="4">
    <source>
        <dbReference type="ARBA" id="ARBA00007540"/>
    </source>
</evidence>
<keyword evidence="9" id="KW-0539">Nucleus</keyword>
<keyword evidence="10" id="KW-1133">Transmembrane helix</keyword>
<dbReference type="GO" id="GO:0003723">
    <property type="term" value="F:RNA binding"/>
    <property type="evidence" value="ECO:0007669"/>
    <property type="project" value="UniProtKB-KW"/>
</dbReference>
<dbReference type="InterPro" id="IPR017336">
    <property type="entry name" value="Snurportin-1"/>
</dbReference>
<dbReference type="InterPro" id="IPR047857">
    <property type="entry name" value="Snurportin1_C"/>
</dbReference>
<feature type="transmembrane region" description="Helical" evidence="10">
    <location>
        <begin position="368"/>
        <end position="388"/>
    </location>
</feature>
<dbReference type="SUPFAM" id="SSF56091">
    <property type="entry name" value="DNA ligase/mRNA capping enzyme, catalytic domain"/>
    <property type="match status" value="1"/>
</dbReference>
<sequence length="439" mass="51265">MEENKRPRVTSLEDLKLEFVEKRRKKYLRHLEFFSTFTQTHQPTTSNDQYTPLNYENTTLNGDNSPLNDDNIEINNDNVVLNDENDQVNEDFVQLNNVTKLNENITKLGEPLELNQLLRLSGGICEILVFPEFITCSDSLISEEINQIRNSLFFVRPEGSRVLIHINNYTASVHNKQNYIRHVFSTDIKGPTILDCVIPSRLMSELPNFMDKTANNTDVTVVYYIIDILMLNGHILTTSDLECRLFFLDSIFILLNSVFRLDELNSDSKILFKFVKYYQVNFDQLNNTYQSIVNKEFDYETDSIIFVNKNSNYIGGYNPNWLCYKDYNINKYCLCDKVICKVYNKSGNLYTHDNVLIGKSNYGSKHKILSYTIILYCINIICFSILIMDIEDLKISYKIISHSKWYKSTDTLRKIYVNFINRKPGNDNFNKLLQSLSND</sequence>
<dbReference type="Pfam" id="PF21974">
    <property type="entry name" value="SPN1_m3Gcap_bd"/>
    <property type="match status" value="1"/>
</dbReference>
<comment type="function">
    <text evidence="1">Functions as an U snRNP-specific nuclear import adapter. Involved in the trimethylguanosine (m3G)-cap-dependent nuclear import of U snRNPs. Binds specifically to the terminal m3G-cap U snRNAs.</text>
</comment>
<evidence type="ECO:0000259" key="11">
    <source>
        <dbReference type="Pfam" id="PF21974"/>
    </source>
</evidence>
<evidence type="ECO:0000313" key="13">
    <source>
        <dbReference type="EMBL" id="SVP90428.1"/>
    </source>
</evidence>